<dbReference type="Gene3D" id="3.40.630.30">
    <property type="match status" value="1"/>
</dbReference>
<accession>A0A135L3Z4</accession>
<dbReference type="PANTHER" id="PTHR43072:SF23">
    <property type="entry name" value="UPF0039 PROTEIN C11D3.02C"/>
    <property type="match status" value="1"/>
</dbReference>
<keyword evidence="2" id="KW-0012">Acyltransferase</keyword>
<keyword evidence="5" id="KW-1185">Reference proteome</keyword>
<dbReference type="PANTHER" id="PTHR43072">
    <property type="entry name" value="N-ACETYLTRANSFERASE"/>
    <property type="match status" value="1"/>
</dbReference>
<dbReference type="Pfam" id="PF00583">
    <property type="entry name" value="Acetyltransf_1"/>
    <property type="match status" value="1"/>
</dbReference>
<evidence type="ECO:0000256" key="1">
    <source>
        <dbReference type="ARBA" id="ARBA00022679"/>
    </source>
</evidence>
<organism evidence="4 5">
    <name type="scientific">Tepidibacillus decaturensis</name>
    <dbReference type="NCBI Taxonomy" id="1413211"/>
    <lineage>
        <taxon>Bacteria</taxon>
        <taxon>Bacillati</taxon>
        <taxon>Bacillota</taxon>
        <taxon>Bacilli</taxon>
        <taxon>Bacillales</taxon>
        <taxon>Bacillaceae</taxon>
        <taxon>Tepidibacillus</taxon>
    </lineage>
</organism>
<feature type="domain" description="N-acetyltransferase" evidence="3">
    <location>
        <begin position="3"/>
        <end position="157"/>
    </location>
</feature>
<name>A0A135L3Z4_9BACI</name>
<keyword evidence="1 4" id="KW-0808">Transferase</keyword>
<evidence type="ECO:0000313" key="4">
    <source>
        <dbReference type="EMBL" id="KXG43732.1"/>
    </source>
</evidence>
<dbReference type="CDD" id="cd04301">
    <property type="entry name" value="NAT_SF"/>
    <property type="match status" value="1"/>
</dbReference>
<dbReference type="InterPro" id="IPR016181">
    <property type="entry name" value="Acyl_CoA_acyltransferase"/>
</dbReference>
<evidence type="ECO:0000259" key="3">
    <source>
        <dbReference type="PROSITE" id="PS51186"/>
    </source>
</evidence>
<dbReference type="AlphaFoldDB" id="A0A135L3Z4"/>
<dbReference type="EMBL" id="LSKU01000001">
    <property type="protein sequence ID" value="KXG43732.1"/>
    <property type="molecule type" value="Genomic_DNA"/>
</dbReference>
<evidence type="ECO:0000313" key="5">
    <source>
        <dbReference type="Proteomes" id="UP000070352"/>
    </source>
</evidence>
<proteinExistence type="predicted"/>
<reference evidence="4 5" key="1">
    <citation type="submission" date="2016-02" db="EMBL/GenBank/DDBJ databases">
        <title>Draft Genome for Tepidibacillus decaturensis nov. sp. Strain Z9, an Anaerobic, Moderately Thermophilic and Heterotrophic Bacterium from Deep Subsurface of the Illinois Basin, USA.</title>
        <authorList>
            <person name="Dong Y."/>
            <person name="Chang J.Y."/>
            <person name="Sanford R."/>
            <person name="Fouke B.W."/>
        </authorList>
    </citation>
    <scope>NUCLEOTIDE SEQUENCE [LARGE SCALE GENOMIC DNA]</scope>
    <source>
        <strain evidence="4 5">Z9</strain>
    </source>
</reference>
<protein>
    <submittedName>
        <fullName evidence="4">Phosphinothricin acetyltransferase</fullName>
    </submittedName>
</protein>
<comment type="caution">
    <text evidence="4">The sequence shown here is derived from an EMBL/GenBank/DDBJ whole genome shotgun (WGS) entry which is preliminary data.</text>
</comment>
<dbReference type="Proteomes" id="UP000070352">
    <property type="component" value="Unassembled WGS sequence"/>
</dbReference>
<dbReference type="GO" id="GO:0016747">
    <property type="term" value="F:acyltransferase activity, transferring groups other than amino-acyl groups"/>
    <property type="evidence" value="ECO:0007669"/>
    <property type="project" value="InterPro"/>
</dbReference>
<evidence type="ECO:0000256" key="2">
    <source>
        <dbReference type="ARBA" id="ARBA00023315"/>
    </source>
</evidence>
<dbReference type="InterPro" id="IPR000182">
    <property type="entry name" value="GNAT_dom"/>
</dbReference>
<gene>
    <name evidence="4" type="ORF">U473_06675</name>
</gene>
<sequence length="168" mass="18935">MNFEIREMTVSDWNEVRAIYVEGIKTENSTFEAEAPSWEKWDLGHISTCRLVASSKDKVLGWVALSPVSSRSVYAGVAEVSVYISSEHRGKGIGKTLLEHLVKCSEKHGFWTLQASIFPENVASITIHKKCGFREIGRREKLGKMKNGIWRDVILLERRSKIVGDVGI</sequence>
<dbReference type="PROSITE" id="PS51186">
    <property type="entry name" value="GNAT"/>
    <property type="match status" value="1"/>
</dbReference>
<dbReference type="SUPFAM" id="SSF55729">
    <property type="entry name" value="Acyl-CoA N-acyltransferases (Nat)"/>
    <property type="match status" value="1"/>
</dbReference>
<dbReference type="RefSeq" id="WP_068724604.1">
    <property type="nucleotide sequence ID" value="NZ_LSKU01000001.1"/>
</dbReference>
<dbReference type="STRING" id="1413211.U473_06675"/>
<dbReference type="OrthoDB" id="9798006at2"/>